<keyword evidence="1" id="KW-0472">Membrane</keyword>
<dbReference type="EMBL" id="MHLP01000021">
    <property type="protein sequence ID" value="OGZ12509.1"/>
    <property type="molecule type" value="Genomic_DNA"/>
</dbReference>
<comment type="caution">
    <text evidence="2">The sequence shown here is derived from an EMBL/GenBank/DDBJ whole genome shotgun (WGS) entry which is preliminary data.</text>
</comment>
<feature type="transmembrane region" description="Helical" evidence="1">
    <location>
        <begin position="12"/>
        <end position="30"/>
    </location>
</feature>
<evidence type="ECO:0000256" key="1">
    <source>
        <dbReference type="SAM" id="Phobius"/>
    </source>
</evidence>
<organism evidence="2 3">
    <name type="scientific">Candidatus Lloydbacteria bacterium RIFCSPLOWO2_01_FULL_50_20</name>
    <dbReference type="NCBI Taxonomy" id="1798665"/>
    <lineage>
        <taxon>Bacteria</taxon>
        <taxon>Candidatus Lloydiibacteriota</taxon>
    </lineage>
</organism>
<name>A0A1G2DFX6_9BACT</name>
<protein>
    <submittedName>
        <fullName evidence="2">Uncharacterized protein</fullName>
    </submittedName>
</protein>
<keyword evidence="1" id="KW-0812">Transmembrane</keyword>
<sequence length="86" mass="9863">MTALFTHAGELWGTFQPLIGLVIFLMYLLIDTLYAEYTFSVTQLRPHRAAFAAATIYFLLAVGVLNYTQNPRLNGKFVRLDRYSKQ</sequence>
<feature type="transmembrane region" description="Helical" evidence="1">
    <location>
        <begin position="50"/>
        <end position="68"/>
    </location>
</feature>
<proteinExistence type="predicted"/>
<evidence type="ECO:0000313" key="2">
    <source>
        <dbReference type="EMBL" id="OGZ12509.1"/>
    </source>
</evidence>
<dbReference type="Proteomes" id="UP000178534">
    <property type="component" value="Unassembled WGS sequence"/>
</dbReference>
<evidence type="ECO:0000313" key="3">
    <source>
        <dbReference type="Proteomes" id="UP000178534"/>
    </source>
</evidence>
<accession>A0A1G2DFX6</accession>
<dbReference type="AlphaFoldDB" id="A0A1G2DFX6"/>
<dbReference type="STRING" id="1798665.A2942_00150"/>
<reference evidence="2 3" key="1">
    <citation type="journal article" date="2016" name="Nat. Commun.">
        <title>Thousands of microbial genomes shed light on interconnected biogeochemical processes in an aquifer system.</title>
        <authorList>
            <person name="Anantharaman K."/>
            <person name="Brown C.T."/>
            <person name="Hug L.A."/>
            <person name="Sharon I."/>
            <person name="Castelle C.J."/>
            <person name="Probst A.J."/>
            <person name="Thomas B.C."/>
            <person name="Singh A."/>
            <person name="Wilkins M.J."/>
            <person name="Karaoz U."/>
            <person name="Brodie E.L."/>
            <person name="Williams K.H."/>
            <person name="Hubbard S.S."/>
            <person name="Banfield J.F."/>
        </authorList>
    </citation>
    <scope>NUCLEOTIDE SEQUENCE [LARGE SCALE GENOMIC DNA]</scope>
</reference>
<gene>
    <name evidence="2" type="ORF">A2942_00150</name>
</gene>
<keyword evidence="1" id="KW-1133">Transmembrane helix</keyword>